<dbReference type="InterPro" id="IPR050641">
    <property type="entry name" value="RIFMO-like"/>
</dbReference>
<dbReference type="InterPro" id="IPR036188">
    <property type="entry name" value="FAD/NAD-bd_sf"/>
</dbReference>
<dbReference type="Gene3D" id="3.40.30.120">
    <property type="match status" value="1"/>
</dbReference>
<dbReference type="GO" id="GO:0004497">
    <property type="term" value="F:monooxygenase activity"/>
    <property type="evidence" value="ECO:0007669"/>
    <property type="project" value="UniProtKB-KW"/>
</dbReference>
<dbReference type="PANTHER" id="PTHR43004">
    <property type="entry name" value="TRK SYSTEM POTASSIUM UPTAKE PROTEIN"/>
    <property type="match status" value="1"/>
</dbReference>
<comment type="cofactor">
    <cofactor evidence="1">
        <name>FAD</name>
        <dbReference type="ChEBI" id="CHEBI:57692"/>
    </cofactor>
</comment>
<dbReference type="Proteomes" id="UP001620460">
    <property type="component" value="Unassembled WGS sequence"/>
</dbReference>
<dbReference type="RefSeq" id="WP_404635848.1">
    <property type="nucleotide sequence ID" value="NZ_JADIKM010000006.1"/>
</dbReference>
<sequence length="521" mass="56532">MQRTSVLVIGGSLVGLSASLFLAWRGIDLVLVDKHHGSSAHPRAMGFTETTLEHFRAVGIADRIPAEPANARLRRAKVTSLCGEWIEETDWTPGKPTQRSAEVSPCTGAAIAQDKLEPILREAALELGADMRLGVEMVSFRQDESGVVARLRPRDGQPEYEIVADYMIAADGAGSATRATLGIACSGVGYLRTLRSVLFRCPAADAWLDQGIRQFAIEQPDFRAFLTTYGDGRWVLMFEDDRERSAQELEDAVTRALGRDLPFEIITTGRWEMAGRIADSYASGRVFLAGDAAHQLPPTRGGFGANTGIDDAWNLAWKLERVLTGTSSPALLATYDEERRPIGWLRHQQTFSRPDYASWTGDRFIPEPLFDNDAMEFGQLVRSSAVISATDELPAAASPVQWAGQPGTRAPHVAIQRRGQAMSTLDLFGRGYVLLTADPAWRSVADALPIELVMVGEDVTFPDAESFPKHFGVGPAGASLVRPDGIVAWRASDVADVAALPDAFARVACATRRDSAQGVGR</sequence>
<dbReference type="InterPro" id="IPR002938">
    <property type="entry name" value="FAD-bd"/>
</dbReference>
<dbReference type="EMBL" id="JADIKM010000006">
    <property type="protein sequence ID" value="MFK2905954.1"/>
    <property type="molecule type" value="Genomic_DNA"/>
</dbReference>
<dbReference type="PANTHER" id="PTHR43004:SF19">
    <property type="entry name" value="BINDING MONOOXYGENASE, PUTATIVE (JCVI)-RELATED"/>
    <property type="match status" value="1"/>
</dbReference>
<dbReference type="Gene3D" id="3.30.9.10">
    <property type="entry name" value="D-Amino Acid Oxidase, subunit A, domain 2"/>
    <property type="match status" value="1"/>
</dbReference>
<keyword evidence="2" id="KW-0285">Flavoprotein</keyword>
<evidence type="ECO:0000256" key="1">
    <source>
        <dbReference type="ARBA" id="ARBA00001974"/>
    </source>
</evidence>
<keyword evidence="5" id="KW-0503">Monooxygenase</keyword>
<evidence type="ECO:0000313" key="6">
    <source>
        <dbReference type="Proteomes" id="UP001620460"/>
    </source>
</evidence>
<reference evidence="5 6" key="1">
    <citation type="submission" date="2020-10" db="EMBL/GenBank/DDBJ databases">
        <title>Phylogeny of dyella-like bacteria.</title>
        <authorList>
            <person name="Fu J."/>
        </authorList>
    </citation>
    <scope>NUCLEOTIDE SEQUENCE [LARGE SCALE GENOMIC DNA]</scope>
    <source>
        <strain evidence="5 6">Gsoil3046</strain>
    </source>
</reference>
<evidence type="ECO:0000259" key="4">
    <source>
        <dbReference type="Pfam" id="PF01494"/>
    </source>
</evidence>
<dbReference type="SUPFAM" id="SSF51905">
    <property type="entry name" value="FAD/NAD(P)-binding domain"/>
    <property type="match status" value="1"/>
</dbReference>
<organism evidence="5 6">
    <name type="scientific">Dyella ginsengisoli</name>
    <dbReference type="NCBI Taxonomy" id="363848"/>
    <lineage>
        <taxon>Bacteria</taxon>
        <taxon>Pseudomonadati</taxon>
        <taxon>Pseudomonadota</taxon>
        <taxon>Gammaproteobacteria</taxon>
        <taxon>Lysobacterales</taxon>
        <taxon>Rhodanobacteraceae</taxon>
        <taxon>Dyella</taxon>
    </lineage>
</organism>
<proteinExistence type="predicted"/>
<comment type="caution">
    <text evidence="5">The sequence shown here is derived from an EMBL/GenBank/DDBJ whole genome shotgun (WGS) entry which is preliminary data.</text>
</comment>
<keyword evidence="6" id="KW-1185">Reference proteome</keyword>
<protein>
    <submittedName>
        <fullName evidence="5">FAD-dependent monooxygenase</fullName>
    </submittedName>
</protein>
<accession>A0ABW8JY11</accession>
<dbReference type="Pfam" id="PF01494">
    <property type="entry name" value="FAD_binding_3"/>
    <property type="match status" value="1"/>
</dbReference>
<keyword evidence="5" id="KW-0560">Oxidoreductase</keyword>
<keyword evidence="3" id="KW-0274">FAD</keyword>
<evidence type="ECO:0000256" key="2">
    <source>
        <dbReference type="ARBA" id="ARBA00022630"/>
    </source>
</evidence>
<evidence type="ECO:0000256" key="3">
    <source>
        <dbReference type="ARBA" id="ARBA00022827"/>
    </source>
</evidence>
<dbReference type="Pfam" id="PF21274">
    <property type="entry name" value="Rng_hyd_C"/>
    <property type="match status" value="1"/>
</dbReference>
<gene>
    <name evidence="5" type="ORF">ISP17_18485</name>
</gene>
<dbReference type="PRINTS" id="PR00420">
    <property type="entry name" value="RNGMNOXGNASE"/>
</dbReference>
<dbReference type="Gene3D" id="3.50.50.60">
    <property type="entry name" value="FAD/NAD(P)-binding domain"/>
    <property type="match status" value="1"/>
</dbReference>
<evidence type="ECO:0000313" key="5">
    <source>
        <dbReference type="EMBL" id="MFK2905954.1"/>
    </source>
</evidence>
<name>A0ABW8JY11_9GAMM</name>
<feature type="domain" description="FAD-binding" evidence="4">
    <location>
        <begin position="3"/>
        <end position="345"/>
    </location>
</feature>